<organism evidence="1 2">
    <name type="scientific">Xanthomonas citri pv. citri</name>
    <dbReference type="NCBI Taxonomy" id="611301"/>
    <lineage>
        <taxon>Bacteria</taxon>
        <taxon>Pseudomonadati</taxon>
        <taxon>Pseudomonadota</taxon>
        <taxon>Gammaproteobacteria</taxon>
        <taxon>Lysobacterales</taxon>
        <taxon>Lysobacteraceae</taxon>
        <taxon>Xanthomonas</taxon>
    </lineage>
</organism>
<dbReference type="Proteomes" id="UP000052230">
    <property type="component" value="Unassembled WGS sequence"/>
</dbReference>
<gene>
    <name evidence="1" type="ORF">XAC3562_1270001</name>
</gene>
<evidence type="ECO:0000313" key="1">
    <source>
        <dbReference type="EMBL" id="CEG14817.1"/>
    </source>
</evidence>
<keyword evidence="2" id="KW-1185">Reference proteome</keyword>
<reference evidence="1 2" key="1">
    <citation type="submission" date="2014-09" db="EMBL/GenBank/DDBJ databases">
        <authorList>
            <person name="Regsiter A."/>
        </authorList>
    </citation>
    <scope>NUCLEOTIDE SEQUENCE [LARGE SCALE GENOMIC DNA]</scope>
</reference>
<comment type="caution">
    <text evidence="1">The sequence shown here is derived from an EMBL/GenBank/DDBJ whole genome shotgun (WGS) entry which is preliminary data.</text>
</comment>
<protein>
    <submittedName>
        <fullName evidence="1">Uncharacterized protein</fullName>
    </submittedName>
</protein>
<sequence length="48" mass="5411">MHPVSSLYALYMHDVCIFNGARLHALYNLRASFLPTPFGLDSLYALNP</sequence>
<accession>A0A0U5BPM8</accession>
<evidence type="ECO:0000313" key="2">
    <source>
        <dbReference type="Proteomes" id="UP000052230"/>
    </source>
</evidence>
<dbReference type="AlphaFoldDB" id="A0A0U5BPM8"/>
<proteinExistence type="predicted"/>
<dbReference type="EMBL" id="CCXZ01000032">
    <property type="protein sequence ID" value="CEG14817.1"/>
    <property type="molecule type" value="Genomic_DNA"/>
</dbReference>
<name>A0A0U5BPM8_XANCI</name>